<sequence>MRWLNLSTGIDYASQLPREAAVRSLYLALSAATELRNSITKIKPNTPPLRLPCSSAERSLNVYVYGTTVRSSHGSRRAAPKSDEYVLRSRRRLSVRMRRCGQRGVESVRAAALSGCGSVRLAHAGGRAPLPPLITTIILLAVGMLWEVTDLEVDKVVSTLLALCVPTSAPLPWESVGKAQWSNGVLDTNTEAKTPMQTERDLLRAVAKARRSTSFVMIASSGRARLPLRIQE</sequence>
<accession>A0A4C2A2W1</accession>
<reference evidence="1 2" key="1">
    <citation type="journal article" date="2019" name="Commun. Biol.">
        <title>The bagworm genome reveals a unique fibroin gene that provides high tensile strength.</title>
        <authorList>
            <person name="Kono N."/>
            <person name="Nakamura H."/>
            <person name="Ohtoshi R."/>
            <person name="Tomita M."/>
            <person name="Numata K."/>
            <person name="Arakawa K."/>
        </authorList>
    </citation>
    <scope>NUCLEOTIDE SEQUENCE [LARGE SCALE GENOMIC DNA]</scope>
</reference>
<organism evidence="1 2">
    <name type="scientific">Eumeta variegata</name>
    <name type="common">Bagworm moth</name>
    <name type="synonym">Eumeta japonica</name>
    <dbReference type="NCBI Taxonomy" id="151549"/>
    <lineage>
        <taxon>Eukaryota</taxon>
        <taxon>Metazoa</taxon>
        <taxon>Ecdysozoa</taxon>
        <taxon>Arthropoda</taxon>
        <taxon>Hexapoda</taxon>
        <taxon>Insecta</taxon>
        <taxon>Pterygota</taxon>
        <taxon>Neoptera</taxon>
        <taxon>Endopterygota</taxon>
        <taxon>Lepidoptera</taxon>
        <taxon>Glossata</taxon>
        <taxon>Ditrysia</taxon>
        <taxon>Tineoidea</taxon>
        <taxon>Psychidae</taxon>
        <taxon>Oiketicinae</taxon>
        <taxon>Eumeta</taxon>
    </lineage>
</organism>
<evidence type="ECO:0000313" key="2">
    <source>
        <dbReference type="Proteomes" id="UP000299102"/>
    </source>
</evidence>
<protein>
    <submittedName>
        <fullName evidence="1">Uncharacterized protein</fullName>
    </submittedName>
</protein>
<proteinExistence type="predicted"/>
<name>A0A4C2A2W1_EUMVA</name>
<gene>
    <name evidence="1" type="ORF">EVAR_90119_1</name>
</gene>
<keyword evidence="2" id="KW-1185">Reference proteome</keyword>
<dbReference type="Proteomes" id="UP000299102">
    <property type="component" value="Unassembled WGS sequence"/>
</dbReference>
<dbReference type="EMBL" id="BGZK01002391">
    <property type="protein sequence ID" value="GBP93553.1"/>
    <property type="molecule type" value="Genomic_DNA"/>
</dbReference>
<comment type="caution">
    <text evidence="1">The sequence shown here is derived from an EMBL/GenBank/DDBJ whole genome shotgun (WGS) entry which is preliminary data.</text>
</comment>
<evidence type="ECO:0000313" key="1">
    <source>
        <dbReference type="EMBL" id="GBP93553.1"/>
    </source>
</evidence>
<dbReference type="OrthoDB" id="10255632at2759"/>
<dbReference type="AlphaFoldDB" id="A0A4C2A2W1"/>